<dbReference type="InterPro" id="IPR017813">
    <property type="entry name" value="Mycothiol_AcTrfase"/>
</dbReference>
<dbReference type="HAMAP" id="MF_01698">
    <property type="entry name" value="MshD"/>
    <property type="match status" value="1"/>
</dbReference>
<dbReference type="InterPro" id="IPR050832">
    <property type="entry name" value="Bact_Acetyltransf"/>
</dbReference>
<feature type="binding site" evidence="4">
    <location>
        <begin position="128"/>
        <end position="130"/>
    </location>
    <ligand>
        <name>acetyl-CoA</name>
        <dbReference type="ChEBI" id="CHEBI:57288"/>
        <label>1</label>
    </ligand>
</feature>
<dbReference type="RefSeq" id="WP_013875240.1">
    <property type="nucleotide sequence ID" value="NC_015656.1"/>
</dbReference>
<dbReference type="Pfam" id="PF13508">
    <property type="entry name" value="Acetyltransf_7"/>
    <property type="match status" value="1"/>
</dbReference>
<accession>F8AW43</accession>
<dbReference type="Gene3D" id="3.40.630.30">
    <property type="match status" value="1"/>
</dbReference>
<keyword evidence="8" id="KW-1185">Reference proteome</keyword>
<keyword evidence="3 4" id="KW-0012">Acyltransferase</keyword>
<evidence type="ECO:0000256" key="4">
    <source>
        <dbReference type="HAMAP-Rule" id="MF_01698"/>
    </source>
</evidence>
<feature type="domain" description="N-acetyltransferase" evidence="6">
    <location>
        <begin position="53"/>
        <end position="192"/>
    </location>
</feature>
<keyword evidence="1 4" id="KW-0808">Transferase</keyword>
<dbReference type="GO" id="GO:0035447">
    <property type="term" value="F:mycothiol synthase activity"/>
    <property type="evidence" value="ECO:0007669"/>
    <property type="project" value="UniProtKB-UniRule"/>
</dbReference>
<comment type="similarity">
    <text evidence="4">Belongs to the acetyltransferase family. MshD subfamily.</text>
</comment>
<feature type="binding site" evidence="4">
    <location>
        <begin position="353"/>
        <end position="358"/>
    </location>
    <ligand>
        <name>acetyl-CoA</name>
        <dbReference type="ChEBI" id="CHEBI:57288"/>
        <label>2</label>
    </ligand>
</feature>
<dbReference type="AlphaFoldDB" id="F8AW43"/>
<dbReference type="CDD" id="cd04301">
    <property type="entry name" value="NAT_SF"/>
    <property type="match status" value="2"/>
</dbReference>
<comment type="catalytic activity">
    <reaction evidence="4">
        <text>1D-myo-inositol 2-(L-cysteinylamino)-2-deoxy-alpha-D-glucopyranoside + acetyl-CoA = mycothiol + CoA + H(+)</text>
        <dbReference type="Rhea" id="RHEA:26172"/>
        <dbReference type="ChEBI" id="CHEBI:15378"/>
        <dbReference type="ChEBI" id="CHEBI:16768"/>
        <dbReference type="ChEBI" id="CHEBI:57287"/>
        <dbReference type="ChEBI" id="CHEBI:57288"/>
        <dbReference type="ChEBI" id="CHEBI:58887"/>
        <dbReference type="EC" id="2.3.1.189"/>
    </reaction>
</comment>
<feature type="region of interest" description="Disordered" evidence="5">
    <location>
        <begin position="189"/>
        <end position="236"/>
    </location>
</feature>
<comment type="subunit">
    <text evidence="4">Monomer.</text>
</comment>
<dbReference type="eggNOG" id="COG0456">
    <property type="taxonomic scope" value="Bacteria"/>
</dbReference>
<feature type="region of interest" description="Disordered" evidence="5">
    <location>
        <begin position="74"/>
        <end position="103"/>
    </location>
</feature>
<dbReference type="Proteomes" id="UP000001549">
    <property type="component" value="Chromosome"/>
</dbReference>
<dbReference type="STRING" id="656024.FsymDg_4095"/>
<organism evidence="7 8">
    <name type="scientific">Candidatus Protofrankia datiscae</name>
    <dbReference type="NCBI Taxonomy" id="2716812"/>
    <lineage>
        <taxon>Bacteria</taxon>
        <taxon>Bacillati</taxon>
        <taxon>Actinomycetota</taxon>
        <taxon>Actinomycetes</taxon>
        <taxon>Frankiales</taxon>
        <taxon>Frankiaceae</taxon>
        <taxon>Protofrankia</taxon>
    </lineage>
</organism>
<dbReference type="HOGENOM" id="CLU_068014_0_0_11"/>
<feature type="binding site" evidence="4">
    <location>
        <position position="303"/>
    </location>
    <ligand>
        <name>1D-myo-inositol 2-(L-cysteinylamino)-2-deoxy-alpha-D-glucopyranoside</name>
        <dbReference type="ChEBI" id="CHEBI:58887"/>
    </ligand>
</feature>
<feature type="compositionally biased region" description="Pro residues" evidence="5">
    <location>
        <begin position="224"/>
        <end position="236"/>
    </location>
</feature>
<dbReference type="SUPFAM" id="SSF55729">
    <property type="entry name" value="Acyl-CoA N-acyltransferases (Nat)"/>
    <property type="match status" value="2"/>
</dbReference>
<feature type="domain" description="N-acetyltransferase" evidence="6">
    <location>
        <begin position="237"/>
        <end position="380"/>
    </location>
</feature>
<dbReference type="InterPro" id="IPR016181">
    <property type="entry name" value="Acyl_CoA_acyltransferase"/>
</dbReference>
<sequence>MKVGTEHHNVAGMKLRWTRHLAPRTVDDLRHLVAAAAETDGVGPLSDDAALRLTTQPLTAAQHLIVTVPGPAAPAGVPAGAASQDGEAAASRNNAGTARYDDAGTDAGTIAGYAHLATPDDHDWQAEVVVHPAHRRQGVGGHLLAALTAAADQAGADLHVWAHGDTPAAAALADRYGFARQRMLWQMRRPLPAPGSPDGRGTAHPDNPVGHPPGPRPGHFSGPDVPPLPDVTPPPGVTIRTFVPGQDEDAWVVVNSVAFATHPEQGRWTVEDLRLREAEPWFDPAGFFLAEAAGQLVGFHWTKVEAGIGEVYVVGVAPTAAGRGLGRVLTLIGLHHLRDRGLATVMLYVDDTNRPAVRLYETLGFSRYRCDISYLRRPRARPGSGPDRP</sequence>
<feature type="compositionally biased region" description="Low complexity" evidence="5">
    <location>
        <begin position="74"/>
        <end position="91"/>
    </location>
</feature>
<dbReference type="KEGG" id="fsy:FsymDg_4095"/>
<evidence type="ECO:0000259" key="6">
    <source>
        <dbReference type="PROSITE" id="PS51186"/>
    </source>
</evidence>
<evidence type="ECO:0000313" key="8">
    <source>
        <dbReference type="Proteomes" id="UP000001549"/>
    </source>
</evidence>
<proteinExistence type="inferred from homology"/>
<evidence type="ECO:0000256" key="3">
    <source>
        <dbReference type="ARBA" id="ARBA00023315"/>
    </source>
</evidence>
<dbReference type="InterPro" id="IPR000182">
    <property type="entry name" value="GNAT_dom"/>
</dbReference>
<dbReference type="NCBIfam" id="TIGR03448">
    <property type="entry name" value="mycothiol_MshD"/>
    <property type="match status" value="1"/>
</dbReference>
<feature type="binding site" evidence="4">
    <location>
        <begin position="321"/>
        <end position="327"/>
    </location>
    <ligand>
        <name>acetyl-CoA</name>
        <dbReference type="ChEBI" id="CHEBI:57288"/>
        <label>2</label>
    </ligand>
</feature>
<gene>
    <name evidence="4" type="primary">mshD</name>
    <name evidence="7" type="ordered locus">FsymDg_4095</name>
</gene>
<feature type="binding site" evidence="4">
    <location>
        <position position="348"/>
    </location>
    <ligand>
        <name>1D-myo-inositol 2-(L-cysteinylamino)-2-deoxy-alpha-D-glucopyranoside</name>
        <dbReference type="ChEBI" id="CHEBI:58887"/>
    </ligand>
</feature>
<evidence type="ECO:0000256" key="1">
    <source>
        <dbReference type="ARBA" id="ARBA00022679"/>
    </source>
</evidence>
<dbReference type="GO" id="GO:0010125">
    <property type="term" value="P:mycothiol biosynthetic process"/>
    <property type="evidence" value="ECO:0007669"/>
    <property type="project" value="UniProtKB-UniRule"/>
</dbReference>
<reference evidence="7 8" key="1">
    <citation type="submission" date="2011-05" db="EMBL/GenBank/DDBJ databases">
        <title>Complete sequence of chromosome of Frankia symbiont of Datisca glomerata.</title>
        <authorList>
            <consortium name="US DOE Joint Genome Institute"/>
            <person name="Lucas S."/>
            <person name="Han J."/>
            <person name="Lapidus A."/>
            <person name="Cheng J.-F."/>
            <person name="Goodwin L."/>
            <person name="Pitluck S."/>
            <person name="Peters L."/>
            <person name="Mikhailova N."/>
            <person name="Chertkov O."/>
            <person name="Teshima H."/>
            <person name="Han C."/>
            <person name="Tapia R."/>
            <person name="Land M."/>
            <person name="Hauser L."/>
            <person name="Kyrpides N."/>
            <person name="Ivanova N."/>
            <person name="Pagani I."/>
            <person name="Berry A."/>
            <person name="Pawlowski K."/>
            <person name="Persson T."/>
            <person name="Vanden Heuvel B."/>
            <person name="Benson D."/>
            <person name="Woyke T."/>
        </authorList>
    </citation>
    <scope>NUCLEOTIDE SEQUENCE [LARGE SCALE GENOMIC DNA]</scope>
    <source>
        <strain evidence="8">4085684</strain>
    </source>
</reference>
<protein>
    <recommendedName>
        <fullName evidence="4">Mycothiol acetyltransferase</fullName>
        <shortName evidence="4">MSH acetyltransferase</shortName>
        <ecNumber evidence="4">2.3.1.189</ecNumber>
    </recommendedName>
    <alternativeName>
        <fullName evidence="4">Mycothiol synthase</fullName>
    </alternativeName>
</protein>
<evidence type="ECO:0000256" key="5">
    <source>
        <dbReference type="SAM" id="MobiDB-lite"/>
    </source>
</evidence>
<dbReference type="PANTHER" id="PTHR43877">
    <property type="entry name" value="AMINOALKYLPHOSPHONATE N-ACETYLTRANSFERASE-RELATED-RELATED"/>
    <property type="match status" value="1"/>
</dbReference>
<dbReference type="PROSITE" id="PS51186">
    <property type="entry name" value="GNAT"/>
    <property type="match status" value="2"/>
</dbReference>
<feature type="binding site" evidence="4">
    <location>
        <position position="264"/>
    </location>
    <ligand>
        <name>1D-myo-inositol 2-(L-cysteinylamino)-2-deoxy-alpha-D-glucopyranoside</name>
        <dbReference type="ChEBI" id="CHEBI:58887"/>
    </ligand>
</feature>
<evidence type="ECO:0000256" key="2">
    <source>
        <dbReference type="ARBA" id="ARBA00022737"/>
    </source>
</evidence>
<feature type="binding site" evidence="4">
    <location>
        <position position="310"/>
    </location>
    <ligand>
        <name>1D-myo-inositol 2-(L-cysteinylamino)-2-deoxy-alpha-D-glucopyranoside</name>
        <dbReference type="ChEBI" id="CHEBI:58887"/>
    </ligand>
</feature>
<dbReference type="EMBL" id="CP002801">
    <property type="protein sequence ID" value="AEH11366.1"/>
    <property type="molecule type" value="Genomic_DNA"/>
</dbReference>
<name>F8AW43_9ACTN</name>
<dbReference type="eggNOG" id="COG0454">
    <property type="taxonomic scope" value="Bacteria"/>
</dbReference>
<comment type="function">
    <text evidence="4">Catalyzes the transfer of acetyl from acetyl-CoA to desacetylmycothiol (Cys-GlcN-Ins) to form mycothiol.</text>
</comment>
<feature type="binding site" evidence="4">
    <location>
        <position position="47"/>
    </location>
    <ligand>
        <name>1D-myo-inositol 2-(L-cysteinylamino)-2-deoxy-alpha-D-glucopyranoside</name>
        <dbReference type="ChEBI" id="CHEBI:58887"/>
    </ligand>
</feature>
<evidence type="ECO:0000313" key="7">
    <source>
        <dbReference type="EMBL" id="AEH11366.1"/>
    </source>
</evidence>
<dbReference type="Pfam" id="PF00583">
    <property type="entry name" value="Acetyltransf_1"/>
    <property type="match status" value="1"/>
</dbReference>
<comment type="caution">
    <text evidence="4">Lacks conserved residue(s) required for the propagation of feature annotation.</text>
</comment>
<feature type="binding site" evidence="4">
    <location>
        <begin position="314"/>
        <end position="316"/>
    </location>
    <ligand>
        <name>acetyl-CoA</name>
        <dbReference type="ChEBI" id="CHEBI:57288"/>
        <label>2</label>
    </ligand>
</feature>
<keyword evidence="2 4" id="KW-0677">Repeat</keyword>
<dbReference type="EC" id="2.3.1.189" evidence="4"/>